<feature type="compositionally biased region" description="Basic and acidic residues" evidence="1">
    <location>
        <begin position="190"/>
        <end position="199"/>
    </location>
</feature>
<feature type="compositionally biased region" description="Low complexity" evidence="1">
    <location>
        <begin position="1363"/>
        <end position="1373"/>
    </location>
</feature>
<feature type="compositionally biased region" description="Acidic residues" evidence="1">
    <location>
        <begin position="155"/>
        <end position="164"/>
    </location>
</feature>
<feature type="region of interest" description="Disordered" evidence="1">
    <location>
        <begin position="1629"/>
        <end position="1702"/>
    </location>
</feature>
<feature type="region of interest" description="Disordered" evidence="1">
    <location>
        <begin position="2541"/>
        <end position="2623"/>
    </location>
</feature>
<feature type="region of interest" description="Disordered" evidence="1">
    <location>
        <begin position="693"/>
        <end position="759"/>
    </location>
</feature>
<feature type="compositionally biased region" description="Polar residues" evidence="1">
    <location>
        <begin position="723"/>
        <end position="734"/>
    </location>
</feature>
<accession>A0A182MCP0</accession>
<feature type="compositionally biased region" description="Polar residues" evidence="1">
    <location>
        <begin position="2379"/>
        <end position="2402"/>
    </location>
</feature>
<feature type="compositionally biased region" description="Low complexity" evidence="1">
    <location>
        <begin position="1252"/>
        <end position="1263"/>
    </location>
</feature>
<dbReference type="VEuPathDB" id="VectorBase:ACUA015056"/>
<feature type="region of interest" description="Disordered" evidence="1">
    <location>
        <begin position="2304"/>
        <end position="2337"/>
    </location>
</feature>
<feature type="region of interest" description="Disordered" evidence="1">
    <location>
        <begin position="1424"/>
        <end position="1458"/>
    </location>
</feature>
<proteinExistence type="predicted"/>
<feature type="region of interest" description="Disordered" evidence="1">
    <location>
        <begin position="2842"/>
        <end position="2863"/>
    </location>
</feature>
<feature type="compositionally biased region" description="Polar residues" evidence="1">
    <location>
        <begin position="1492"/>
        <end position="1510"/>
    </location>
</feature>
<feature type="compositionally biased region" description="Acidic residues" evidence="1">
    <location>
        <begin position="2126"/>
        <end position="2135"/>
    </location>
</feature>
<sequence length="2863" mass="319614">MLEPLSWDEFHSSTVFSNTHKSGNNKRNCPYRWNGRSALEPKVRSTRTPVCCTIIQGAKDDCPTAFPNRLRICRLMYKPLPHGSSKLNQRHYRNRRLALVKKKAIKLSQTIAARRAIPQYFQKRIKHRLLTRKTAPPDNHTTERTTSTREPSIANEEEAVDDPNTESLEVEQFNTGVSLKEADLTAPKTPHIDPDRADSKVPTVKQPKGSVLERADALQTFKEYYSIQRAIRLLLSMLQERMEEVQTMQKVAVPAASEEMENKTEPLMISDVVEPNSALTENDVDVKDVVVKNERDKTPERITKDFDPDKENNVPLISTVESMSPATVALNRVNNTPSKEDSKEDTKPYSFLETSKSDILDPSYTCDIELEPLEKRKNRSIVDSLLNKFNLSPPVKASVPSTFSDIGMENNDGRRSLRDRTKIAARPRYSEIPEEPRKVRVSKVFGKLHKTLNIDLDCTNSNSSTEFYGFDEGEVVKLDKPSLPGLLPTPIVKKSQPFAPFLAYGSSIEAEQTPSDTETRSDLFREEGLISFGSVPPRLECPQRPTDMIRPRTVAEKRVLVSAHKDIRYVMIDNESKIFHFIKKLSLNCNASLDYGRMKELQDQQIPFTYGTWRALSWLRTEKGNYYLRTINIDNRTIRLTGCLGNHKHRPLYRFSLYSSPVIASRGHRYHYVSNCKCPPLPEGVILNIPQRGTAEKKKKNNEEASTEQRLQPYDNRKYLYRGSSNTTGYQSKRSYPGTKPGPLSSKCLQPSPDEDPSLGPLEVFKMPKVELEVFPKLNRPLDGYVKPYLKMILPHDDITENWARFAVSTLTAPKQAPEEPTASADENEERSFVFELPYANDQRRMLIRRRLLACPGAPMNVDVERLTNLMDEKLTFRKTIDDAIERGERDSIDPDELVCADMLSEITDSVALALAEDVFVKDDPDIEYVKKRDDVREQMSVPIKIDKSEQGADVKATTSPNNPSPSVAVPVDVGSDSDATTAVSGTGSECSKTIDPAKAKLLREMKRLNATIIEEPSELTQLSPSESCRQQRCNPEYCSKGCLCDVLSSSHSVSVASIHRKQHCDQIDCIFGCTCGFAEYNSNMTYQTKAEHGEDEAGETSLSRAEQRYLREKATARLAKEEREFTPTVILTKNTTLLVQNKVSECRRLTKMPKKFDDFYNEQSFQCLLNGGSVSDVSGYISKPPPNAKPLSEVERMRHAHVLLNKLPPMPDIEPLCLIHLLYRCFCGGKATQGEPFTFTDENCIPINTKSSGSAGSSSSAGTTIEVTGASGRMTKSTGQTSTKSSRTKDLEVIESSIDTTNLSPVVNGRKRLYSFEKPQNDRNEGKVLKSHHGPVHRRRRDSSEESYKPPNERKVTKKNSKTTNDTSTSVSFGGTIRARRASVAPSQLYARHDSTIRRPSVAMQPAPVVNKKLTLAMRRASVASSPHMPPQKEFFQKPGKSANASSRRNEASESGDTVDNSLYTIIKPKKDSGSSKINNLILKRVTSQPAELTTGKQTTSVNKTTSPGKAQARKFNESFVPTKQMTVRDLKQLMIRECKYSGEDKSISVASGSNIKNPIVSILLVDSEENIDNEPRLNILSEGTKKLVISGKRRSFVENSEFKNGYPPARTMQCNNRTVYVVEMPTNDATQEETQSKDHRPTIIKKSSYKPVRQSTETAISDSSSSSKLNDDPSRSQLKQLGGKTAKSSQPVVQSQEGETTVEKTDRLLCSLMHHINDLLRRDNLEINPAKKGILHICRWKQLLSSFALGEIDVLDLTLTDGTEMTVITKNPPQPQLLPNVRYQISAHRLTIDKLVDAKQSSLLMQMLVCQVDNLQMNNLALVLYGNQNFWHFCGFMKANERLFKTNSNVLTNPSKQASAKIKMRLKEYYQKMSPSLTGGTSSKPAPSTVSLSTQSNIEILQKALQPVHFPLSMLPGLPDNSNCCRWMRLKIENDFSHMYLQSWQCCITYGTIKKAIYDANRLGKPICLETPVPKEHIKTQLLPYVYALPKEGHALFLGPYKTSETKVDVILCQSVEGSLYEREVYETLHGIKTSGTTKRTTGWWVEAVTSRVASVDLQDVLTKLHKKPVQPKKASVPPVTTSIQRSLLKRNNISSPADRGQTANDTTISDITAQGGRLNESNSQDDSDSDDVVVLESNSSEDITILSAKDMMVTQDTPDVNGQPPRKPFSVEQNAVDLLKLVQGTMRQNQQKKRDIAMSLELQRASARNAEALQSVGRNNQNRKRSSTGDAPDVEFAMPTKLSRRSDPFIELSLHQLQQHPSSSGARPVPPNATITSNNIRRLSVSGPQLLKARHTGAVTITPLKTSESTVPAKPAQSLARPAHSQGVPERKIPAKSTIQSKNFRRLSLADPESLRKASTVTRNIGNTAVPAIPPTLSSTRTSQIPTQRNSSGSKITFASDTNESTTTRALIPRSRLNSVAVDRFNRSPPTMLQVADEEDDDVVLLDDDDDDDGHKVDKSYNSTENLQRLLPPRTSISTQPTGQKTLLSQEQLQKISRKLDLKKTGQQDGYNYNRAEGVLKISRSLLNTLQRDGILQQSVGGKDLPKRENGGNAVASNSNKGSVVSAPSPTTITMPRMKVVPRVTGTPPSTGGVCKDTSPNRSSDRGTVSSSTAKSGPFGTNPAINLKYLNDEQKQKKISLQPHTRGVLESKIPGLGLVEAIRFNNQEVIINLKELTIKKQLVSVPNLEAAVTLLNQFIHRNTYAFMPLNLIIKWQFKERITQVKPEEKLTSIISQCCVVTPYGLVNLFKQEQIESISNAAPELYEDVLKMKLSMLCLDKKSYEDEQCHEYENKIYERATETIKSLEKKRLYLVRQLGHMGRIVKANEAKLRSLQQVSSSTEANNASNGGQESVIVIDDD</sequence>
<feature type="region of interest" description="Disordered" evidence="1">
    <location>
        <begin position="1492"/>
        <end position="1512"/>
    </location>
</feature>
<feature type="region of interest" description="Disordered" evidence="1">
    <location>
        <begin position="2260"/>
        <end position="2281"/>
    </location>
</feature>
<feature type="compositionally biased region" description="Low complexity" evidence="1">
    <location>
        <begin position="1276"/>
        <end position="1286"/>
    </location>
</feature>
<feature type="region of interest" description="Disordered" evidence="1">
    <location>
        <begin position="2069"/>
        <end position="2135"/>
    </location>
</feature>
<evidence type="ECO:0000313" key="3">
    <source>
        <dbReference type="EnsemblMetazoa" id="ACUA015056-PA"/>
    </source>
</evidence>
<feature type="domain" description="MGA conserved" evidence="2">
    <location>
        <begin position="1030"/>
        <end position="1080"/>
    </location>
</feature>
<dbReference type="EMBL" id="AXCM01000999">
    <property type="status" value="NOT_ANNOTATED_CDS"/>
    <property type="molecule type" value="Genomic_DNA"/>
</dbReference>
<organism evidence="3 4">
    <name type="scientific">Anopheles culicifacies</name>
    <dbReference type="NCBI Taxonomy" id="139723"/>
    <lineage>
        <taxon>Eukaryota</taxon>
        <taxon>Metazoa</taxon>
        <taxon>Ecdysozoa</taxon>
        <taxon>Arthropoda</taxon>
        <taxon>Hexapoda</taxon>
        <taxon>Insecta</taxon>
        <taxon>Pterygota</taxon>
        <taxon>Neoptera</taxon>
        <taxon>Endopterygota</taxon>
        <taxon>Diptera</taxon>
        <taxon>Nematocera</taxon>
        <taxon>Culicoidea</taxon>
        <taxon>Culicidae</taxon>
        <taxon>Anophelinae</taxon>
        <taxon>Anopheles</taxon>
        <taxon>culicifacies species complex</taxon>
    </lineage>
</organism>
<dbReference type="STRING" id="139723.A0A182MCP0"/>
<feature type="compositionally biased region" description="Basic and acidic residues" evidence="1">
    <location>
        <begin position="1320"/>
        <end position="1329"/>
    </location>
</feature>
<dbReference type="InterPro" id="IPR032060">
    <property type="entry name" value="MGA_dom"/>
</dbReference>
<reference evidence="3" key="2">
    <citation type="submission" date="2020-05" db="UniProtKB">
        <authorList>
            <consortium name="EnsemblMetazoa"/>
        </authorList>
    </citation>
    <scope>IDENTIFICATION</scope>
    <source>
        <strain evidence="3">A-37</strain>
    </source>
</reference>
<feature type="compositionally biased region" description="Polar residues" evidence="1">
    <location>
        <begin position="1688"/>
        <end position="1701"/>
    </location>
</feature>
<feature type="compositionally biased region" description="Polar residues" evidence="1">
    <location>
        <begin position="981"/>
        <end position="990"/>
    </location>
</feature>
<feature type="compositionally biased region" description="Polar residues" evidence="1">
    <location>
        <begin position="2601"/>
        <end position="2618"/>
    </location>
</feature>
<feature type="region of interest" description="Disordered" evidence="1">
    <location>
        <begin position="130"/>
        <end position="166"/>
    </location>
</feature>
<feature type="region of interest" description="Disordered" evidence="1">
    <location>
        <begin position="1251"/>
        <end position="1291"/>
    </location>
</feature>
<evidence type="ECO:0000256" key="1">
    <source>
        <dbReference type="SAM" id="MobiDB-lite"/>
    </source>
</evidence>
<feature type="compositionally biased region" description="Polar residues" evidence="1">
    <location>
        <begin position="2558"/>
        <end position="2577"/>
    </location>
</feature>
<dbReference type="Proteomes" id="UP000075883">
    <property type="component" value="Unassembled WGS sequence"/>
</dbReference>
<feature type="region of interest" description="Disordered" evidence="1">
    <location>
        <begin position="2216"/>
        <end position="2238"/>
    </location>
</feature>
<feature type="compositionally biased region" description="Polar residues" evidence="1">
    <location>
        <begin position="2081"/>
        <end position="2115"/>
    </location>
</feature>
<feature type="compositionally biased region" description="Low complexity" evidence="1">
    <location>
        <begin position="960"/>
        <end position="980"/>
    </location>
</feature>
<feature type="region of interest" description="Disordered" evidence="1">
    <location>
        <begin position="1316"/>
        <end position="1386"/>
    </location>
</feature>
<feature type="region of interest" description="Disordered" evidence="1">
    <location>
        <begin position="941"/>
        <end position="990"/>
    </location>
</feature>
<dbReference type="EnsemblMetazoa" id="ACUA015056-RA">
    <property type="protein sequence ID" value="ACUA015056-PA"/>
    <property type="gene ID" value="ACUA015056"/>
</dbReference>
<feature type="region of interest" description="Disordered" evidence="1">
    <location>
        <begin position="186"/>
        <end position="208"/>
    </location>
</feature>
<reference evidence="4" key="1">
    <citation type="submission" date="2013-09" db="EMBL/GenBank/DDBJ databases">
        <title>The Genome Sequence of Anopheles culicifacies species A.</title>
        <authorList>
            <consortium name="The Broad Institute Genomics Platform"/>
            <person name="Neafsey D.E."/>
            <person name="Besansky N."/>
            <person name="Howell P."/>
            <person name="Walton C."/>
            <person name="Young S.K."/>
            <person name="Zeng Q."/>
            <person name="Gargeya S."/>
            <person name="Fitzgerald M."/>
            <person name="Haas B."/>
            <person name="Abouelleil A."/>
            <person name="Allen A.W."/>
            <person name="Alvarado L."/>
            <person name="Arachchi H.M."/>
            <person name="Berlin A.M."/>
            <person name="Chapman S.B."/>
            <person name="Gainer-Dewar J."/>
            <person name="Goldberg J."/>
            <person name="Griggs A."/>
            <person name="Gujja S."/>
            <person name="Hansen M."/>
            <person name="Howarth C."/>
            <person name="Imamovic A."/>
            <person name="Ireland A."/>
            <person name="Larimer J."/>
            <person name="McCowan C."/>
            <person name="Murphy C."/>
            <person name="Pearson M."/>
            <person name="Poon T.W."/>
            <person name="Priest M."/>
            <person name="Roberts A."/>
            <person name="Saif S."/>
            <person name="Shea T."/>
            <person name="Sisk P."/>
            <person name="Sykes S."/>
            <person name="Wortman J."/>
            <person name="Nusbaum C."/>
            <person name="Birren B."/>
        </authorList>
    </citation>
    <scope>NUCLEOTIDE SEQUENCE [LARGE SCALE GENOMIC DNA]</scope>
    <source>
        <strain evidence="4">A-37</strain>
    </source>
</reference>
<dbReference type="Pfam" id="PF16059">
    <property type="entry name" value="MGA_dom"/>
    <property type="match status" value="1"/>
</dbReference>
<feature type="compositionally biased region" description="Basic and acidic residues" evidence="1">
    <location>
        <begin position="1343"/>
        <end position="1356"/>
    </location>
</feature>
<feature type="compositionally biased region" description="Basic residues" evidence="1">
    <location>
        <begin position="1330"/>
        <end position="1342"/>
    </location>
</feature>
<protein>
    <recommendedName>
        <fullName evidence="2">MGA conserved domain-containing protein</fullName>
    </recommendedName>
</protein>
<name>A0A182MCP0_9DIPT</name>
<evidence type="ECO:0000259" key="2">
    <source>
        <dbReference type="Pfam" id="PF16059"/>
    </source>
</evidence>
<keyword evidence="4" id="KW-1185">Reference proteome</keyword>
<evidence type="ECO:0000313" key="4">
    <source>
        <dbReference type="Proteomes" id="UP000075883"/>
    </source>
</evidence>
<feature type="compositionally biased region" description="Polar residues" evidence="1">
    <location>
        <begin position="2842"/>
        <end position="2854"/>
    </location>
</feature>
<feature type="region of interest" description="Disordered" evidence="1">
    <location>
        <begin position="2365"/>
        <end position="2402"/>
    </location>
</feature>